<dbReference type="EMBL" id="CACVAZ010000133">
    <property type="protein sequence ID" value="CAA6820561.1"/>
    <property type="molecule type" value="Genomic_DNA"/>
</dbReference>
<dbReference type="GO" id="GO:0000166">
    <property type="term" value="F:nucleotide binding"/>
    <property type="evidence" value="ECO:0007669"/>
    <property type="project" value="UniProtKB-KW"/>
</dbReference>
<dbReference type="InterPro" id="IPR011629">
    <property type="entry name" value="CobW-like_C"/>
</dbReference>
<sequence length="344" mass="39025">MIHSFIITGFLGVGKSSMLTNTIKNHFGDKNVAIIVNEFGEIGVDQNILKNVHSDVIEISEGCICCEMSQEFESGVIEITNKYKPDILFVETSGAAEPFPVFLSLQNLGISVEGVICVVDAKNYDSYMHNPTAKYQVGGSNIIVLNKTDLVNEEELNQAQTDIITYKERHDIKNTMTGKKVFNNYFIHHAKQGVVPKDVFEGVYQIDEIIGLVTDGEKHDHHHDAIDRKVGKFNKKIVFDDLDILLKSLPKNIYRVKGMVTVDDVPTPLIVNYAFGNVSFEELPEYMEESALVFIGEDTHKDLELLANKFNYLTIVQETHEHDDNHNHEHHHHDHSHTHEHQHD</sequence>
<dbReference type="Gene3D" id="3.30.1220.10">
    <property type="entry name" value="CobW-like, C-terminal domain"/>
    <property type="match status" value="1"/>
</dbReference>
<dbReference type="SUPFAM" id="SSF90002">
    <property type="entry name" value="Hypothetical protein YjiA, C-terminal domain"/>
    <property type="match status" value="1"/>
</dbReference>
<gene>
    <name evidence="10" type="ORF">HELGO_WM19290</name>
</gene>
<dbReference type="Gene3D" id="3.40.50.300">
    <property type="entry name" value="P-loop containing nucleotide triphosphate hydrolases"/>
    <property type="match status" value="1"/>
</dbReference>
<evidence type="ECO:0000256" key="5">
    <source>
        <dbReference type="ARBA" id="ARBA00045658"/>
    </source>
</evidence>
<keyword evidence="3" id="KW-0143">Chaperone</keyword>
<evidence type="ECO:0000256" key="3">
    <source>
        <dbReference type="ARBA" id="ARBA00023186"/>
    </source>
</evidence>
<dbReference type="GO" id="GO:0016787">
    <property type="term" value="F:hydrolase activity"/>
    <property type="evidence" value="ECO:0007669"/>
    <property type="project" value="UniProtKB-KW"/>
</dbReference>
<accession>A0A6S6TB64</accession>
<dbReference type="GO" id="GO:0005737">
    <property type="term" value="C:cytoplasm"/>
    <property type="evidence" value="ECO:0007669"/>
    <property type="project" value="TreeGrafter"/>
</dbReference>
<dbReference type="InterPro" id="IPR036627">
    <property type="entry name" value="CobW-likC_sf"/>
</dbReference>
<reference evidence="10" key="1">
    <citation type="submission" date="2020-01" db="EMBL/GenBank/DDBJ databases">
        <authorList>
            <person name="Meier V. D."/>
            <person name="Meier V D."/>
        </authorList>
    </citation>
    <scope>NUCLEOTIDE SEQUENCE</scope>
    <source>
        <strain evidence="10">HLG_WM_MAG_02</strain>
    </source>
</reference>
<dbReference type="AlphaFoldDB" id="A0A6S6TB64"/>
<feature type="domain" description="CobW/HypB/UreG nucleotide-binding" evidence="8">
    <location>
        <begin position="5"/>
        <end position="169"/>
    </location>
</feature>
<dbReference type="InterPro" id="IPR027417">
    <property type="entry name" value="P-loop_NTPase"/>
</dbReference>
<dbReference type="InterPro" id="IPR051316">
    <property type="entry name" value="Zinc-reg_GTPase_activator"/>
</dbReference>
<organism evidence="10">
    <name type="scientific">uncultured Sulfurovum sp</name>
    <dbReference type="NCBI Taxonomy" id="269237"/>
    <lineage>
        <taxon>Bacteria</taxon>
        <taxon>Pseudomonadati</taxon>
        <taxon>Campylobacterota</taxon>
        <taxon>Epsilonproteobacteria</taxon>
        <taxon>Campylobacterales</taxon>
        <taxon>Sulfurovaceae</taxon>
        <taxon>Sulfurovum</taxon>
        <taxon>environmental samples</taxon>
    </lineage>
</organism>
<dbReference type="PANTHER" id="PTHR13748">
    <property type="entry name" value="COBW-RELATED"/>
    <property type="match status" value="1"/>
</dbReference>
<protein>
    <submittedName>
        <fullName evidence="10">Metal chaperone, involved in Zn homeostasis, GTPase of COG0523 family</fullName>
    </submittedName>
</protein>
<proteinExistence type="inferred from homology"/>
<keyword evidence="2" id="KW-0378">Hydrolase</keyword>
<dbReference type="PANTHER" id="PTHR13748:SF62">
    <property type="entry name" value="COBW DOMAIN-CONTAINING PROTEIN"/>
    <property type="match status" value="1"/>
</dbReference>
<evidence type="ECO:0000256" key="2">
    <source>
        <dbReference type="ARBA" id="ARBA00022801"/>
    </source>
</evidence>
<dbReference type="InterPro" id="IPR003495">
    <property type="entry name" value="CobW/HypB/UreG_nucleotide-bd"/>
</dbReference>
<comment type="catalytic activity">
    <reaction evidence="6">
        <text>GTP + H2O = GDP + phosphate + H(+)</text>
        <dbReference type="Rhea" id="RHEA:19669"/>
        <dbReference type="ChEBI" id="CHEBI:15377"/>
        <dbReference type="ChEBI" id="CHEBI:15378"/>
        <dbReference type="ChEBI" id="CHEBI:37565"/>
        <dbReference type="ChEBI" id="CHEBI:43474"/>
        <dbReference type="ChEBI" id="CHEBI:58189"/>
    </reaction>
    <physiologicalReaction direction="left-to-right" evidence="6">
        <dbReference type="Rhea" id="RHEA:19670"/>
    </physiologicalReaction>
</comment>
<dbReference type="Pfam" id="PF07683">
    <property type="entry name" value="CobW_C"/>
    <property type="match status" value="1"/>
</dbReference>
<evidence type="ECO:0000259" key="9">
    <source>
        <dbReference type="Pfam" id="PF07683"/>
    </source>
</evidence>
<name>A0A6S6TB64_9BACT</name>
<evidence type="ECO:0000256" key="1">
    <source>
        <dbReference type="ARBA" id="ARBA00022741"/>
    </source>
</evidence>
<evidence type="ECO:0000259" key="8">
    <source>
        <dbReference type="Pfam" id="PF02492"/>
    </source>
</evidence>
<comment type="function">
    <text evidence="5">Zinc chaperone that directly transfers zinc cofactor to target proteins, thereby activating them. Zinc is transferred from the CXCC motif in the GTPase domain to the zinc binding site in target proteins in a process requiring GTP hydrolysis.</text>
</comment>
<feature type="domain" description="CobW C-terminal" evidence="9">
    <location>
        <begin position="240"/>
        <end position="301"/>
    </location>
</feature>
<dbReference type="CDD" id="cd03112">
    <property type="entry name" value="CobW-like"/>
    <property type="match status" value="1"/>
</dbReference>
<evidence type="ECO:0000256" key="4">
    <source>
        <dbReference type="ARBA" id="ARBA00034320"/>
    </source>
</evidence>
<evidence type="ECO:0000256" key="6">
    <source>
        <dbReference type="ARBA" id="ARBA00049117"/>
    </source>
</evidence>
<dbReference type="Pfam" id="PF02492">
    <property type="entry name" value="cobW"/>
    <property type="match status" value="1"/>
</dbReference>
<keyword evidence="1" id="KW-0547">Nucleotide-binding</keyword>
<comment type="similarity">
    <text evidence="4">Belongs to the SIMIBI class G3E GTPase family. ZNG1 subfamily.</text>
</comment>
<evidence type="ECO:0000256" key="7">
    <source>
        <dbReference type="SAM" id="MobiDB-lite"/>
    </source>
</evidence>
<evidence type="ECO:0000313" key="10">
    <source>
        <dbReference type="EMBL" id="CAA6820561.1"/>
    </source>
</evidence>
<feature type="region of interest" description="Disordered" evidence="7">
    <location>
        <begin position="324"/>
        <end position="344"/>
    </location>
</feature>
<dbReference type="SUPFAM" id="SSF52540">
    <property type="entry name" value="P-loop containing nucleoside triphosphate hydrolases"/>
    <property type="match status" value="1"/>
</dbReference>